<evidence type="ECO:0000259" key="5">
    <source>
        <dbReference type="Pfam" id="PF00496"/>
    </source>
</evidence>
<dbReference type="Pfam" id="PF00496">
    <property type="entry name" value="SBP_bac_5"/>
    <property type="match status" value="1"/>
</dbReference>
<dbReference type="CDD" id="cd08497">
    <property type="entry name" value="MbnE-like"/>
    <property type="match status" value="1"/>
</dbReference>
<dbReference type="GO" id="GO:0043190">
    <property type="term" value="C:ATP-binding cassette (ABC) transporter complex"/>
    <property type="evidence" value="ECO:0007669"/>
    <property type="project" value="InterPro"/>
</dbReference>
<dbReference type="PANTHER" id="PTHR30290">
    <property type="entry name" value="PERIPLASMIC BINDING COMPONENT OF ABC TRANSPORTER"/>
    <property type="match status" value="1"/>
</dbReference>
<dbReference type="GO" id="GO:0030288">
    <property type="term" value="C:outer membrane-bounded periplasmic space"/>
    <property type="evidence" value="ECO:0007669"/>
    <property type="project" value="TreeGrafter"/>
</dbReference>
<evidence type="ECO:0000313" key="7">
    <source>
        <dbReference type="Proteomes" id="UP000237717"/>
    </source>
</evidence>
<name>A0A2L2L7A7_AGRTU</name>
<feature type="chain" id="PRO_5014986030" evidence="4">
    <location>
        <begin position="30"/>
        <end position="634"/>
    </location>
</feature>
<dbReference type="PANTHER" id="PTHR30290:SF64">
    <property type="entry name" value="ABC TRANSPORTER PERIPLASMIC BINDING PROTEIN"/>
    <property type="match status" value="1"/>
</dbReference>
<accession>A0A2L2L7A7</accession>
<sequence>MILAPLKSRLLIALAASALLIPAAASAQSADVWRKGISTVGELKHPDGFDHFDYVNTKAPKGGTLRLSTAGTFDTLNPLLAKGEAATGLSLVFDTLMKSTEEELSASYGLLAEGVSYPDDISKATFRLRAEAKWADGKPVTPEDVVFSFEKAKDLSPQLATYYTHVTKAEVSGERDITFTFDEKNNRELPQIVGQLLIVPKHWWEAAGPDGKPRDISRGTLEPVMGSGPYRIASVSPGSTIAYERRDDYWGKDVNVNVGMNNFKTIAYTFFADQDVEFQAFKSGTVDFRQEASSSRWVTGYDFPAVKEGRVKKEELPNIYRSVGIMQAFVPNMRREKFQNPNLRKALNYAFDFEELNRTLAYGQFQRINSFFMGSELASSGLPTGRELEILQELKDQVPPEVFTTEYRNPVAGDPAKQRDNLREAVKLMKEAGYELRGNRMVNAKTGQPLDMEFLIDSAGMERTILPYVQNLKKIGINATIRTVDASQYTNRTRSFDYDVIVKLWATSANPGNEQADFWGSAAADRQGSNNIAGIKNPAVDALVRKVIFAPNRDEQVAAARALDRVLLANSYVIPQFYRGEMFIAYWEHAYPSGKPAPIWRRFSRCMVVQSGRKLTPALLSWRRLDSHRARRIA</sequence>
<dbReference type="GO" id="GO:0015833">
    <property type="term" value="P:peptide transport"/>
    <property type="evidence" value="ECO:0007669"/>
    <property type="project" value="TreeGrafter"/>
</dbReference>
<proteinExistence type="inferred from homology"/>
<dbReference type="InterPro" id="IPR000914">
    <property type="entry name" value="SBP_5_dom"/>
</dbReference>
<dbReference type="PIRSF" id="PIRSF002741">
    <property type="entry name" value="MppA"/>
    <property type="match status" value="1"/>
</dbReference>
<evidence type="ECO:0000256" key="3">
    <source>
        <dbReference type="ARBA" id="ARBA00022729"/>
    </source>
</evidence>
<comment type="similarity">
    <text evidence="2">Belongs to the bacterial solute-binding protein 5 family.</text>
</comment>
<dbReference type="GO" id="GO:0042884">
    <property type="term" value="P:microcin transport"/>
    <property type="evidence" value="ECO:0007669"/>
    <property type="project" value="TreeGrafter"/>
</dbReference>
<evidence type="ECO:0000256" key="1">
    <source>
        <dbReference type="ARBA" id="ARBA00004418"/>
    </source>
</evidence>
<gene>
    <name evidence="6" type="primary">yejA</name>
    <name evidence="6" type="ORF">At1D1609_01690</name>
</gene>
<dbReference type="Gene3D" id="3.10.105.10">
    <property type="entry name" value="Dipeptide-binding Protein, Domain 3"/>
    <property type="match status" value="1"/>
</dbReference>
<dbReference type="AlphaFoldDB" id="A0A2L2L7A7"/>
<evidence type="ECO:0000256" key="2">
    <source>
        <dbReference type="ARBA" id="ARBA00005695"/>
    </source>
</evidence>
<protein>
    <submittedName>
        <fullName evidence="6">Microcin C transport system substrate-binding protein</fullName>
    </submittedName>
</protein>
<dbReference type="Proteomes" id="UP000237717">
    <property type="component" value="Chromosome I"/>
</dbReference>
<reference evidence="6 7" key="1">
    <citation type="submission" date="2018-02" db="EMBL/GenBank/DDBJ databases">
        <title>Complete genome sequence of Agrobacterium tumefaciens 1D1609.</title>
        <authorList>
            <person name="Cho S.-T."/>
            <person name="Haryono M."/>
            <person name="Chang H.-H."/>
            <person name="Santos M.N."/>
            <person name="Lai E.-M."/>
            <person name="Kuo C.-H."/>
        </authorList>
    </citation>
    <scope>NUCLEOTIDE SEQUENCE [LARGE SCALE GENOMIC DNA]</scope>
    <source>
        <strain evidence="6 7">1D1609</strain>
    </source>
</reference>
<dbReference type="SUPFAM" id="SSF53850">
    <property type="entry name" value="Periplasmic binding protein-like II"/>
    <property type="match status" value="1"/>
</dbReference>
<evidence type="ECO:0000256" key="4">
    <source>
        <dbReference type="SAM" id="SignalP"/>
    </source>
</evidence>
<dbReference type="Gene3D" id="3.40.190.10">
    <property type="entry name" value="Periplasmic binding protein-like II"/>
    <property type="match status" value="1"/>
</dbReference>
<evidence type="ECO:0000313" key="6">
    <source>
        <dbReference type="EMBL" id="AVH40225.1"/>
    </source>
</evidence>
<feature type="domain" description="Solute-binding protein family 5" evidence="5">
    <location>
        <begin position="109"/>
        <end position="522"/>
    </location>
</feature>
<dbReference type="InterPro" id="IPR039424">
    <property type="entry name" value="SBP_5"/>
</dbReference>
<comment type="subcellular location">
    <subcellularLocation>
        <location evidence="1">Periplasm</location>
    </subcellularLocation>
</comment>
<dbReference type="InterPro" id="IPR030678">
    <property type="entry name" value="Peptide/Ni-bd"/>
</dbReference>
<dbReference type="EMBL" id="CP026924">
    <property type="protein sequence ID" value="AVH40225.1"/>
    <property type="molecule type" value="Genomic_DNA"/>
</dbReference>
<keyword evidence="3 4" id="KW-0732">Signal</keyword>
<feature type="signal peptide" evidence="4">
    <location>
        <begin position="1"/>
        <end position="29"/>
    </location>
</feature>
<dbReference type="GO" id="GO:1904680">
    <property type="term" value="F:peptide transmembrane transporter activity"/>
    <property type="evidence" value="ECO:0007669"/>
    <property type="project" value="TreeGrafter"/>
</dbReference>
<organism evidence="6 7">
    <name type="scientific">Agrobacterium tumefaciens</name>
    <dbReference type="NCBI Taxonomy" id="358"/>
    <lineage>
        <taxon>Bacteria</taxon>
        <taxon>Pseudomonadati</taxon>
        <taxon>Pseudomonadota</taxon>
        <taxon>Alphaproteobacteria</taxon>
        <taxon>Hyphomicrobiales</taxon>
        <taxon>Rhizobiaceae</taxon>
        <taxon>Rhizobium/Agrobacterium group</taxon>
        <taxon>Agrobacterium</taxon>
        <taxon>Agrobacterium tumefaciens complex</taxon>
    </lineage>
</organism>